<evidence type="ECO:0000259" key="2">
    <source>
        <dbReference type="SMART" id="SM00014"/>
    </source>
</evidence>
<feature type="transmembrane region" description="Helical" evidence="1">
    <location>
        <begin position="91"/>
        <end position="109"/>
    </location>
</feature>
<dbReference type="InterPro" id="IPR036938">
    <property type="entry name" value="PAP2/HPO_sf"/>
</dbReference>
<reference evidence="3 4" key="1">
    <citation type="submission" date="2020-07" db="EMBL/GenBank/DDBJ databases">
        <title>Natrinema (YPL30) sp. nov. and Haloterrigena xxxxxx (YPL8) sp. nov., isolated from a salt mine.</title>
        <authorList>
            <person name="Cui H."/>
        </authorList>
    </citation>
    <scope>NUCLEOTIDE SEQUENCE [LARGE SCALE GENOMIC DNA]</scope>
    <source>
        <strain evidence="3 4">YPL13</strain>
    </source>
</reference>
<feature type="transmembrane region" description="Helical" evidence="1">
    <location>
        <begin position="147"/>
        <end position="164"/>
    </location>
</feature>
<accession>A0A7D6GLF6</accession>
<dbReference type="AlphaFoldDB" id="A0A7D6GLF6"/>
<dbReference type="OrthoDB" id="10182at2157"/>
<dbReference type="EMBL" id="CP059154">
    <property type="protein sequence ID" value="QLK27140.1"/>
    <property type="molecule type" value="Genomic_DNA"/>
</dbReference>
<gene>
    <name evidence="3" type="ORF">HYG81_05910</name>
</gene>
<proteinExistence type="predicted"/>
<dbReference type="Pfam" id="PF01569">
    <property type="entry name" value="PAP2"/>
    <property type="match status" value="1"/>
</dbReference>
<keyword evidence="1" id="KW-0472">Membrane</keyword>
<dbReference type="InterPro" id="IPR000326">
    <property type="entry name" value="PAP2/HPO"/>
</dbReference>
<dbReference type="Gene3D" id="1.20.144.10">
    <property type="entry name" value="Phosphatidic acid phosphatase type 2/haloperoxidase"/>
    <property type="match status" value="1"/>
</dbReference>
<evidence type="ECO:0000313" key="3">
    <source>
        <dbReference type="EMBL" id="QLK27140.1"/>
    </source>
</evidence>
<dbReference type="KEGG" id="nay:HYG81_05910"/>
<dbReference type="PANTHER" id="PTHR14969">
    <property type="entry name" value="SPHINGOSINE-1-PHOSPHATE PHOSPHOHYDROLASE"/>
    <property type="match status" value="1"/>
</dbReference>
<feature type="domain" description="Phosphatidic acid phosphatase type 2/haloperoxidase" evidence="2">
    <location>
        <begin position="50"/>
        <end position="162"/>
    </location>
</feature>
<feature type="transmembrane region" description="Helical" evidence="1">
    <location>
        <begin position="251"/>
        <end position="271"/>
    </location>
</feature>
<keyword evidence="1" id="KW-1133">Transmembrane helix</keyword>
<feature type="transmembrane region" description="Helical" evidence="1">
    <location>
        <begin position="121"/>
        <end position="141"/>
    </location>
</feature>
<dbReference type="RefSeq" id="WP_180842304.1">
    <property type="nucleotide sequence ID" value="NZ_CP059154.1"/>
</dbReference>
<keyword evidence="4" id="KW-1185">Reference proteome</keyword>
<evidence type="ECO:0000256" key="1">
    <source>
        <dbReference type="SAM" id="Phobius"/>
    </source>
</evidence>
<feature type="transmembrane region" description="Helical" evidence="1">
    <location>
        <begin position="171"/>
        <end position="187"/>
    </location>
</feature>
<evidence type="ECO:0000313" key="4">
    <source>
        <dbReference type="Proteomes" id="UP000510869"/>
    </source>
</evidence>
<dbReference type="SMART" id="SM00014">
    <property type="entry name" value="acidPPc"/>
    <property type="match status" value="1"/>
</dbReference>
<feature type="transmembrane region" description="Helical" evidence="1">
    <location>
        <begin position="21"/>
        <end position="44"/>
    </location>
</feature>
<keyword evidence="1" id="KW-0812">Transmembrane</keyword>
<dbReference type="SUPFAM" id="SSF48317">
    <property type="entry name" value="Acid phosphatase/Vanadium-dependent haloperoxidase"/>
    <property type="match status" value="1"/>
</dbReference>
<sequence>MRLEEQSAVVRDAVPAEYAEFVASVTELGGTTFLMLLLAVLFWCVDRRRSALVISYAVAGLALLLSLKAVFGLPRPSADAMLLPLEGEHEGYGFPSGHAFAATVVYGGLVSAFDRARDGRALAAAGALVVLVSLSRVALGVHYLGDVIVGVALGIGFLLAMNRLTRGEPTIGFAIALGLSIPAVVLVNGTSDVLLGLGGSIGGLLGSQRLPALPALRSRLEGAVLAGLGSGFVVLIKTVEPVVATVEPLLAVLYAMLLGGIFLAPVAVGRLEVAALESQRT</sequence>
<organism evidence="3 4">
    <name type="scientific">Natrinema zhouii</name>
    <dbReference type="NCBI Taxonomy" id="1710539"/>
    <lineage>
        <taxon>Archaea</taxon>
        <taxon>Methanobacteriati</taxon>
        <taxon>Methanobacteriota</taxon>
        <taxon>Stenosarchaea group</taxon>
        <taxon>Halobacteria</taxon>
        <taxon>Halobacteriales</taxon>
        <taxon>Natrialbaceae</taxon>
        <taxon>Natrinema</taxon>
    </lineage>
</organism>
<protein>
    <submittedName>
        <fullName evidence="3">Phosphatase PAP2 family protein</fullName>
    </submittedName>
</protein>
<dbReference type="PANTHER" id="PTHR14969:SF13">
    <property type="entry name" value="AT30094P"/>
    <property type="match status" value="1"/>
</dbReference>
<dbReference type="Proteomes" id="UP000510869">
    <property type="component" value="Chromosome"/>
</dbReference>
<feature type="transmembrane region" description="Helical" evidence="1">
    <location>
        <begin position="51"/>
        <end position="71"/>
    </location>
</feature>
<name>A0A7D6GLF6_9EURY</name>
<dbReference type="GeneID" id="56142721"/>